<dbReference type="OrthoDB" id="19419at2759"/>
<feature type="region of interest" description="Disordered" evidence="3">
    <location>
        <begin position="228"/>
        <end position="258"/>
    </location>
</feature>
<dbReference type="Gene3D" id="3.30.1120.90">
    <property type="entry name" value="Nucleosome assembly protein"/>
    <property type="match status" value="1"/>
</dbReference>
<dbReference type="AlphaFoldDB" id="A0A6A6UPM6"/>
<dbReference type="SUPFAM" id="SSF143113">
    <property type="entry name" value="NAP-like"/>
    <property type="match status" value="1"/>
</dbReference>
<comment type="similarity">
    <text evidence="1 2">Belongs to the nucleosome assembly protein (NAP) family.</text>
</comment>
<dbReference type="Proteomes" id="UP000799302">
    <property type="component" value="Unassembled WGS sequence"/>
</dbReference>
<keyword evidence="5" id="KW-1185">Reference proteome</keyword>
<sequence length="353" mass="40759">MAVAGITPSHAAETNDTFTEVTFDELIDLEAEHHAVDTEIIRQHWKLSMPLFARRKAFIPKIPMFWALVFDEAPPEIENNIQPTDSQFFADYLLDFEVDRFELDTEPRSFKISFEFKENPHFEDRIIEKTFWWRHAQEGWTGHVSEPVTITWKTGKDLTRGLTDATVALWTRWKEMDGEAQRLGFSIMEEEKTYTELKKKLEDSDFSMHSFFTLFTFVSTHRWVSAEENEETLNRDKMDREARQSGKEVPDRKEEADAAIDDTHVLACPQGDDIATVLVEELYANAIKYFTAAHEHDSATQSERDFEEELGDEFDSDDESGNDDEASSPAPRKRALSDGDELSEPTPKSSRKK</sequence>
<evidence type="ECO:0000256" key="3">
    <source>
        <dbReference type="SAM" id="MobiDB-lite"/>
    </source>
</evidence>
<reference evidence="4" key="1">
    <citation type="journal article" date="2020" name="Stud. Mycol.">
        <title>101 Dothideomycetes genomes: a test case for predicting lifestyles and emergence of pathogens.</title>
        <authorList>
            <person name="Haridas S."/>
            <person name="Albert R."/>
            <person name="Binder M."/>
            <person name="Bloem J."/>
            <person name="Labutti K."/>
            <person name="Salamov A."/>
            <person name="Andreopoulos B."/>
            <person name="Baker S."/>
            <person name="Barry K."/>
            <person name="Bills G."/>
            <person name="Bluhm B."/>
            <person name="Cannon C."/>
            <person name="Castanera R."/>
            <person name="Culley D."/>
            <person name="Daum C."/>
            <person name="Ezra D."/>
            <person name="Gonzalez J."/>
            <person name="Henrissat B."/>
            <person name="Kuo A."/>
            <person name="Liang C."/>
            <person name="Lipzen A."/>
            <person name="Lutzoni F."/>
            <person name="Magnuson J."/>
            <person name="Mondo S."/>
            <person name="Nolan M."/>
            <person name="Ohm R."/>
            <person name="Pangilinan J."/>
            <person name="Park H.-J."/>
            <person name="Ramirez L."/>
            <person name="Alfaro M."/>
            <person name="Sun H."/>
            <person name="Tritt A."/>
            <person name="Yoshinaga Y."/>
            <person name="Zwiers L.-H."/>
            <person name="Turgeon B."/>
            <person name="Goodwin S."/>
            <person name="Spatafora J."/>
            <person name="Crous P."/>
            <person name="Grigoriev I."/>
        </authorList>
    </citation>
    <scope>NUCLEOTIDE SEQUENCE</scope>
    <source>
        <strain evidence="4">CBS 115976</strain>
    </source>
</reference>
<feature type="compositionally biased region" description="Basic and acidic residues" evidence="3">
    <location>
        <begin position="232"/>
        <end position="258"/>
    </location>
</feature>
<name>A0A6A6UPM6_9PEZI</name>
<protein>
    <submittedName>
        <fullName evidence="4">Uncharacterized protein</fullName>
    </submittedName>
</protein>
<evidence type="ECO:0000256" key="1">
    <source>
        <dbReference type="ARBA" id="ARBA00009947"/>
    </source>
</evidence>
<feature type="compositionally biased region" description="Acidic residues" evidence="3">
    <location>
        <begin position="305"/>
        <end position="326"/>
    </location>
</feature>
<dbReference type="GO" id="GO:0006334">
    <property type="term" value="P:nucleosome assembly"/>
    <property type="evidence" value="ECO:0007669"/>
    <property type="project" value="InterPro"/>
</dbReference>
<dbReference type="InterPro" id="IPR037231">
    <property type="entry name" value="NAP-like_sf"/>
</dbReference>
<gene>
    <name evidence="4" type="ORF">BT63DRAFT_410101</name>
</gene>
<dbReference type="InterPro" id="IPR002164">
    <property type="entry name" value="NAP_family"/>
</dbReference>
<evidence type="ECO:0000313" key="5">
    <source>
        <dbReference type="Proteomes" id="UP000799302"/>
    </source>
</evidence>
<dbReference type="PANTHER" id="PTHR11875">
    <property type="entry name" value="TESTIS-SPECIFIC Y-ENCODED PROTEIN"/>
    <property type="match status" value="1"/>
</dbReference>
<dbReference type="GO" id="GO:0005634">
    <property type="term" value="C:nucleus"/>
    <property type="evidence" value="ECO:0007669"/>
    <property type="project" value="InterPro"/>
</dbReference>
<accession>A0A6A6UPM6</accession>
<feature type="region of interest" description="Disordered" evidence="3">
    <location>
        <begin position="295"/>
        <end position="353"/>
    </location>
</feature>
<proteinExistence type="inferred from homology"/>
<dbReference type="Pfam" id="PF00956">
    <property type="entry name" value="NAP"/>
    <property type="match status" value="1"/>
</dbReference>
<feature type="compositionally biased region" description="Basic and acidic residues" evidence="3">
    <location>
        <begin position="295"/>
        <end position="304"/>
    </location>
</feature>
<organism evidence="4 5">
    <name type="scientific">Microthyrium microscopicum</name>
    <dbReference type="NCBI Taxonomy" id="703497"/>
    <lineage>
        <taxon>Eukaryota</taxon>
        <taxon>Fungi</taxon>
        <taxon>Dikarya</taxon>
        <taxon>Ascomycota</taxon>
        <taxon>Pezizomycotina</taxon>
        <taxon>Dothideomycetes</taxon>
        <taxon>Dothideomycetes incertae sedis</taxon>
        <taxon>Microthyriales</taxon>
        <taxon>Microthyriaceae</taxon>
        <taxon>Microthyrium</taxon>
    </lineage>
</organism>
<evidence type="ECO:0000256" key="2">
    <source>
        <dbReference type="RuleBase" id="RU003876"/>
    </source>
</evidence>
<dbReference type="EMBL" id="MU004231">
    <property type="protein sequence ID" value="KAF2673048.1"/>
    <property type="molecule type" value="Genomic_DNA"/>
</dbReference>
<evidence type="ECO:0000313" key="4">
    <source>
        <dbReference type="EMBL" id="KAF2673048.1"/>
    </source>
</evidence>